<organism evidence="1 2">
    <name type="scientific">Apodospora peruviana</name>
    <dbReference type="NCBI Taxonomy" id="516989"/>
    <lineage>
        <taxon>Eukaryota</taxon>
        <taxon>Fungi</taxon>
        <taxon>Dikarya</taxon>
        <taxon>Ascomycota</taxon>
        <taxon>Pezizomycotina</taxon>
        <taxon>Sordariomycetes</taxon>
        <taxon>Sordariomycetidae</taxon>
        <taxon>Sordariales</taxon>
        <taxon>Lasiosphaeriaceae</taxon>
        <taxon>Apodospora</taxon>
    </lineage>
</organism>
<evidence type="ECO:0000313" key="2">
    <source>
        <dbReference type="Proteomes" id="UP001283341"/>
    </source>
</evidence>
<reference evidence="1" key="1">
    <citation type="journal article" date="2023" name="Mol. Phylogenet. Evol.">
        <title>Genome-scale phylogeny and comparative genomics of the fungal order Sordariales.</title>
        <authorList>
            <person name="Hensen N."/>
            <person name="Bonometti L."/>
            <person name="Westerberg I."/>
            <person name="Brannstrom I.O."/>
            <person name="Guillou S."/>
            <person name="Cros-Aarteil S."/>
            <person name="Calhoun S."/>
            <person name="Haridas S."/>
            <person name="Kuo A."/>
            <person name="Mondo S."/>
            <person name="Pangilinan J."/>
            <person name="Riley R."/>
            <person name="LaButti K."/>
            <person name="Andreopoulos B."/>
            <person name="Lipzen A."/>
            <person name="Chen C."/>
            <person name="Yan M."/>
            <person name="Daum C."/>
            <person name="Ng V."/>
            <person name="Clum A."/>
            <person name="Steindorff A."/>
            <person name="Ohm R.A."/>
            <person name="Martin F."/>
            <person name="Silar P."/>
            <person name="Natvig D.O."/>
            <person name="Lalanne C."/>
            <person name="Gautier V."/>
            <person name="Ament-Velasquez S.L."/>
            <person name="Kruys A."/>
            <person name="Hutchinson M.I."/>
            <person name="Powell A.J."/>
            <person name="Barry K."/>
            <person name="Miller A.N."/>
            <person name="Grigoriev I.V."/>
            <person name="Debuchy R."/>
            <person name="Gladieux P."/>
            <person name="Hiltunen Thoren M."/>
            <person name="Johannesson H."/>
        </authorList>
    </citation>
    <scope>NUCLEOTIDE SEQUENCE</scope>
    <source>
        <strain evidence="1">CBS 118394</strain>
    </source>
</reference>
<keyword evidence="2" id="KW-1185">Reference proteome</keyword>
<protein>
    <submittedName>
        <fullName evidence="1">Uncharacterized protein</fullName>
    </submittedName>
</protein>
<proteinExistence type="predicted"/>
<name>A0AAE0HZ69_9PEZI</name>
<reference evidence="1" key="2">
    <citation type="submission" date="2023-06" db="EMBL/GenBank/DDBJ databases">
        <authorList>
            <consortium name="Lawrence Berkeley National Laboratory"/>
            <person name="Haridas S."/>
            <person name="Hensen N."/>
            <person name="Bonometti L."/>
            <person name="Westerberg I."/>
            <person name="Brannstrom I.O."/>
            <person name="Guillou S."/>
            <person name="Cros-Aarteil S."/>
            <person name="Calhoun S."/>
            <person name="Kuo A."/>
            <person name="Mondo S."/>
            <person name="Pangilinan J."/>
            <person name="Riley R."/>
            <person name="Labutti K."/>
            <person name="Andreopoulos B."/>
            <person name="Lipzen A."/>
            <person name="Chen C."/>
            <person name="Yanf M."/>
            <person name="Daum C."/>
            <person name="Ng V."/>
            <person name="Clum A."/>
            <person name="Steindorff A."/>
            <person name="Ohm R."/>
            <person name="Martin F."/>
            <person name="Silar P."/>
            <person name="Natvig D."/>
            <person name="Lalanne C."/>
            <person name="Gautier V."/>
            <person name="Ament-Velasquez S.L."/>
            <person name="Kruys A."/>
            <person name="Hutchinson M.I."/>
            <person name="Powell A.J."/>
            <person name="Barry K."/>
            <person name="Miller A.N."/>
            <person name="Grigoriev I.V."/>
            <person name="Debuchy R."/>
            <person name="Gladieux P."/>
            <person name="Thoren M.H."/>
            <person name="Johannesson H."/>
        </authorList>
    </citation>
    <scope>NUCLEOTIDE SEQUENCE</scope>
    <source>
        <strain evidence="1">CBS 118394</strain>
    </source>
</reference>
<dbReference type="EMBL" id="JAUEDM010000006">
    <property type="protein sequence ID" value="KAK3315521.1"/>
    <property type="molecule type" value="Genomic_DNA"/>
</dbReference>
<sequence>MRSGNNKMSDCDSDVSISPAARKSHANLHVVATPQFFAYFQRRIDAWHDLVDDRIDEVRKEDLEKTRAWVSQVQDKLEEEQNRLAADNLREQESWAQDLEDRDQEHQMELQGVGSRWSERLRRCREARGEELETLREEVLELKSDQKLAWRMHAVERKKAADLEAEVKKLWEQVLDSSSRADDKTAAQEVEKEVEYLMLATGMGLGM</sequence>
<comment type="caution">
    <text evidence="1">The sequence shown here is derived from an EMBL/GenBank/DDBJ whole genome shotgun (WGS) entry which is preliminary data.</text>
</comment>
<gene>
    <name evidence="1" type="ORF">B0H66DRAFT_565509</name>
</gene>
<evidence type="ECO:0000313" key="1">
    <source>
        <dbReference type="EMBL" id="KAK3315521.1"/>
    </source>
</evidence>
<dbReference type="AlphaFoldDB" id="A0AAE0HZ69"/>
<dbReference type="Proteomes" id="UP001283341">
    <property type="component" value="Unassembled WGS sequence"/>
</dbReference>
<accession>A0AAE0HZ69</accession>